<dbReference type="InterPro" id="IPR001613">
    <property type="entry name" value="Flavin_amine_oxidase"/>
</dbReference>
<keyword evidence="2" id="KW-0560">Oxidoreductase</keyword>
<evidence type="ECO:0000256" key="1">
    <source>
        <dbReference type="ARBA" id="ARBA00001974"/>
    </source>
</evidence>
<proteinExistence type="predicted"/>
<dbReference type="InterPro" id="IPR036188">
    <property type="entry name" value="FAD/NAD-bd_sf"/>
</dbReference>
<dbReference type="Pfam" id="PF01593">
    <property type="entry name" value="Amino_oxidase"/>
    <property type="match status" value="1"/>
</dbReference>
<reference evidence="4 5" key="1">
    <citation type="submission" date="2024-09" db="EMBL/GenBank/DDBJ databases">
        <title>Floridaenema gen nov. (Aerosakkonemataceae, Aerosakkonematales ord. nov., Cyanobacteria) from benthic tropical and subtropical fresh waters, with the description of four new species.</title>
        <authorList>
            <person name="Moretto J.A."/>
            <person name="Berthold D.E."/>
            <person name="Lefler F.W."/>
            <person name="Huang I.-S."/>
            <person name="Laughinghouse H. IV."/>
        </authorList>
    </citation>
    <scope>NUCLEOTIDE SEQUENCE [LARGE SCALE GENOMIC DNA]</scope>
    <source>
        <strain evidence="4 5">BLCC-F50</strain>
    </source>
</reference>
<keyword evidence="5" id="KW-1185">Reference proteome</keyword>
<sequence>MSKKVIVVGAGLAGLTAGYELIHAGFDVQLFEARSHVGGRVQTVSLGAGQYGELGAEFVDDTHTALMSYLTKFNLKLDPAFRFPDDLCYYINGNFYTQKKLPAQQQAELNDLYQSLDQLLEQNADPAQTLAGWLTAHSSPPFASRVVQQQSLGLYAVDPEAIGVGFFAYSGTSGDRNLRIRGGSSQLVTAFAHSLGDRIHLNTPVRRIGQQEQAVVVSLETTQGQVEVLADWVVITLPWSVLRNLSIEAPLSEIQREAIVRLSYGSSVKTLLQYSHRFWQQSDWGLVVGETPYQTVWESTATQAGEAGILACTSSGKVSRNVAVQPIELAQQTVTTLCLDASNATSTVSASVSATATQDWGNDPWSRGTYCYFAPGDLKGWRSDLPYSAGRVIFAGEHTAPIEYCGYMEGAIRSGQRAAKQIWANMIR</sequence>
<dbReference type="SUPFAM" id="SSF54373">
    <property type="entry name" value="FAD-linked reductases, C-terminal domain"/>
    <property type="match status" value="1"/>
</dbReference>
<organism evidence="4 5">
    <name type="scientific">Floridaenema flaviceps BLCC-F50</name>
    <dbReference type="NCBI Taxonomy" id="3153642"/>
    <lineage>
        <taxon>Bacteria</taxon>
        <taxon>Bacillati</taxon>
        <taxon>Cyanobacteriota</taxon>
        <taxon>Cyanophyceae</taxon>
        <taxon>Oscillatoriophycideae</taxon>
        <taxon>Aerosakkonematales</taxon>
        <taxon>Aerosakkonemataceae</taxon>
        <taxon>Floridanema</taxon>
        <taxon>Floridanema flaviceps</taxon>
    </lineage>
</organism>
<accession>A0ABV4XY08</accession>
<dbReference type="PRINTS" id="PR00757">
    <property type="entry name" value="AMINEOXDASEF"/>
</dbReference>
<dbReference type="EMBL" id="JBHFNR010000206">
    <property type="protein sequence ID" value="MFB2896588.1"/>
    <property type="molecule type" value="Genomic_DNA"/>
</dbReference>
<gene>
    <name evidence="4" type="ORF">ACE1CI_27050</name>
</gene>
<dbReference type="Proteomes" id="UP001576784">
    <property type="component" value="Unassembled WGS sequence"/>
</dbReference>
<evidence type="ECO:0000313" key="4">
    <source>
        <dbReference type="EMBL" id="MFB2896588.1"/>
    </source>
</evidence>
<evidence type="ECO:0000313" key="5">
    <source>
        <dbReference type="Proteomes" id="UP001576784"/>
    </source>
</evidence>
<dbReference type="SUPFAM" id="SSF51905">
    <property type="entry name" value="FAD/NAD(P)-binding domain"/>
    <property type="match status" value="1"/>
</dbReference>
<protein>
    <submittedName>
        <fullName evidence="4">Flavin monoamine oxidase family protein</fullName>
    </submittedName>
</protein>
<dbReference type="PANTHER" id="PTHR10742">
    <property type="entry name" value="FLAVIN MONOAMINE OXIDASE"/>
    <property type="match status" value="1"/>
</dbReference>
<evidence type="ECO:0000259" key="3">
    <source>
        <dbReference type="Pfam" id="PF01593"/>
    </source>
</evidence>
<dbReference type="RefSeq" id="WP_413266214.1">
    <property type="nucleotide sequence ID" value="NZ_JBHFNR010000206.1"/>
</dbReference>
<dbReference type="InterPro" id="IPR002937">
    <property type="entry name" value="Amino_oxidase"/>
</dbReference>
<dbReference type="InterPro" id="IPR050281">
    <property type="entry name" value="Flavin_monoamine_oxidase"/>
</dbReference>
<name>A0ABV4XY08_9CYAN</name>
<dbReference type="PANTHER" id="PTHR10742:SF410">
    <property type="entry name" value="LYSINE-SPECIFIC HISTONE DEMETHYLASE 2"/>
    <property type="match status" value="1"/>
</dbReference>
<evidence type="ECO:0000256" key="2">
    <source>
        <dbReference type="ARBA" id="ARBA00023002"/>
    </source>
</evidence>
<feature type="domain" description="Amine oxidase" evidence="3">
    <location>
        <begin position="12"/>
        <end position="422"/>
    </location>
</feature>
<comment type="cofactor">
    <cofactor evidence="1">
        <name>FAD</name>
        <dbReference type="ChEBI" id="CHEBI:57692"/>
    </cofactor>
</comment>
<comment type="caution">
    <text evidence="4">The sequence shown here is derived from an EMBL/GenBank/DDBJ whole genome shotgun (WGS) entry which is preliminary data.</text>
</comment>
<dbReference type="Gene3D" id="3.50.50.60">
    <property type="entry name" value="FAD/NAD(P)-binding domain"/>
    <property type="match status" value="1"/>
</dbReference>